<feature type="transmembrane region" description="Helical" evidence="8">
    <location>
        <begin position="266"/>
        <end position="286"/>
    </location>
</feature>
<keyword evidence="11" id="KW-1185">Reference proteome</keyword>
<reference evidence="10 11" key="1">
    <citation type="submission" date="2019-01" db="EMBL/GenBank/DDBJ databases">
        <title>Geovibrio thiophilus DSM 11263, complete genome.</title>
        <authorList>
            <person name="Spring S."/>
            <person name="Bunk B."/>
            <person name="Sproer C."/>
        </authorList>
    </citation>
    <scope>NUCLEOTIDE SEQUENCE [LARGE SCALE GENOMIC DNA]</scope>
    <source>
        <strain evidence="10 11">DSM 11263</strain>
    </source>
</reference>
<name>A0A3R5Z0C1_9BACT</name>
<dbReference type="NCBIfam" id="TIGR00688">
    <property type="entry name" value="rarD"/>
    <property type="match status" value="1"/>
</dbReference>
<dbReference type="InterPro" id="IPR037185">
    <property type="entry name" value="EmrE-like"/>
</dbReference>
<feature type="transmembrane region" description="Helical" evidence="8">
    <location>
        <begin position="70"/>
        <end position="90"/>
    </location>
</feature>
<feature type="transmembrane region" description="Helical" evidence="8">
    <location>
        <begin position="207"/>
        <end position="230"/>
    </location>
</feature>
<feature type="transmembrane region" description="Helical" evidence="8">
    <location>
        <begin position="148"/>
        <end position="165"/>
    </location>
</feature>
<dbReference type="PANTHER" id="PTHR22911">
    <property type="entry name" value="ACYL-MALONYL CONDENSING ENZYME-RELATED"/>
    <property type="match status" value="1"/>
</dbReference>
<evidence type="ECO:0000256" key="7">
    <source>
        <dbReference type="ARBA" id="ARBA00023136"/>
    </source>
</evidence>
<sequence length="292" mass="31969">MSSRTAGLYAGLASYIFWGLSPVYWKLLDQASGLEVLAHRLVWSFFFLLAVILVQGRGGEVINAFRDKKTAVLLFFSSVAISINWGVFIISVNTGHILQASLGYYMNPFVSMVFGILIFKERLSRLQIFAVILAAAGVLIYASGLKGFPWASISLAISFAAYGALRKHVRVLPVPGLLAETVIMLPFALGYLAYVEYSGSGNFGHYSYTYDFLFILSGLVTSAPLLGFAFAVKRLKLITVGILQFTVPTLHFLLGVFTYSEPFTPVHAATFGLIWLCVGLFISDAVKNAKKS</sequence>
<evidence type="ECO:0000256" key="4">
    <source>
        <dbReference type="ARBA" id="ARBA00022475"/>
    </source>
</evidence>
<evidence type="ECO:0000313" key="11">
    <source>
        <dbReference type="Proteomes" id="UP000287502"/>
    </source>
</evidence>
<dbReference type="OrthoDB" id="369870at2"/>
<evidence type="ECO:0000256" key="1">
    <source>
        <dbReference type="ARBA" id="ARBA00004651"/>
    </source>
</evidence>
<dbReference type="SUPFAM" id="SSF103481">
    <property type="entry name" value="Multidrug resistance efflux transporter EmrE"/>
    <property type="match status" value="1"/>
</dbReference>
<comment type="similarity">
    <text evidence="2">Belongs to the EamA transporter family.</text>
</comment>
<organism evidence="10 11">
    <name type="scientific">Geovibrio thiophilus</name>
    <dbReference type="NCBI Taxonomy" id="139438"/>
    <lineage>
        <taxon>Bacteria</taxon>
        <taxon>Pseudomonadati</taxon>
        <taxon>Deferribacterota</taxon>
        <taxon>Deferribacteres</taxon>
        <taxon>Deferribacterales</taxon>
        <taxon>Geovibrionaceae</taxon>
        <taxon>Geovibrio</taxon>
    </lineage>
</organism>
<keyword evidence="4" id="KW-1003">Cell membrane</keyword>
<dbReference type="KEGG" id="gtl:EP073_11040"/>
<dbReference type="Pfam" id="PF00892">
    <property type="entry name" value="EamA"/>
    <property type="match status" value="1"/>
</dbReference>
<keyword evidence="6 8" id="KW-1133">Transmembrane helix</keyword>
<feature type="transmembrane region" description="Helical" evidence="8">
    <location>
        <begin position="37"/>
        <end position="58"/>
    </location>
</feature>
<evidence type="ECO:0000259" key="9">
    <source>
        <dbReference type="Pfam" id="PF00892"/>
    </source>
</evidence>
<dbReference type="InterPro" id="IPR000620">
    <property type="entry name" value="EamA_dom"/>
</dbReference>
<feature type="transmembrane region" description="Helical" evidence="8">
    <location>
        <begin position="126"/>
        <end position="142"/>
    </location>
</feature>
<evidence type="ECO:0000313" key="10">
    <source>
        <dbReference type="EMBL" id="QAR33919.1"/>
    </source>
</evidence>
<dbReference type="InterPro" id="IPR004626">
    <property type="entry name" value="RarD"/>
</dbReference>
<evidence type="ECO:0000256" key="5">
    <source>
        <dbReference type="ARBA" id="ARBA00022692"/>
    </source>
</evidence>
<feature type="domain" description="EamA" evidence="9">
    <location>
        <begin position="7"/>
        <end position="140"/>
    </location>
</feature>
<dbReference type="PANTHER" id="PTHR22911:SF137">
    <property type="entry name" value="SOLUTE CARRIER FAMILY 35 MEMBER G2-RELATED"/>
    <property type="match status" value="1"/>
</dbReference>
<evidence type="ECO:0000256" key="8">
    <source>
        <dbReference type="SAM" id="Phobius"/>
    </source>
</evidence>
<evidence type="ECO:0000256" key="3">
    <source>
        <dbReference type="ARBA" id="ARBA00022448"/>
    </source>
</evidence>
<dbReference type="GO" id="GO:0005886">
    <property type="term" value="C:plasma membrane"/>
    <property type="evidence" value="ECO:0007669"/>
    <property type="project" value="UniProtKB-SubCell"/>
</dbReference>
<feature type="transmembrane region" description="Helical" evidence="8">
    <location>
        <begin position="177"/>
        <end position="195"/>
    </location>
</feature>
<keyword evidence="7 8" id="KW-0472">Membrane</keyword>
<evidence type="ECO:0000256" key="6">
    <source>
        <dbReference type="ARBA" id="ARBA00022989"/>
    </source>
</evidence>
<keyword evidence="5 8" id="KW-0812">Transmembrane</keyword>
<evidence type="ECO:0000256" key="2">
    <source>
        <dbReference type="ARBA" id="ARBA00007362"/>
    </source>
</evidence>
<proteinExistence type="inferred from homology"/>
<feature type="transmembrane region" description="Helical" evidence="8">
    <location>
        <begin position="237"/>
        <end position="260"/>
    </location>
</feature>
<accession>A0A3R5Z0C1</accession>
<keyword evidence="3" id="KW-0813">Transport</keyword>
<gene>
    <name evidence="10" type="primary">rarD</name>
    <name evidence="10" type="ORF">EP073_11040</name>
</gene>
<dbReference type="Proteomes" id="UP000287502">
    <property type="component" value="Chromosome"/>
</dbReference>
<protein>
    <submittedName>
        <fullName evidence="10">EamA family transporter RarD</fullName>
    </submittedName>
</protein>
<dbReference type="EMBL" id="CP035108">
    <property type="protein sequence ID" value="QAR33919.1"/>
    <property type="molecule type" value="Genomic_DNA"/>
</dbReference>
<feature type="transmembrane region" description="Helical" evidence="8">
    <location>
        <begin position="7"/>
        <end position="25"/>
    </location>
</feature>
<comment type="subcellular location">
    <subcellularLocation>
        <location evidence="1">Cell membrane</location>
        <topology evidence="1">Multi-pass membrane protein</topology>
    </subcellularLocation>
</comment>
<dbReference type="RefSeq" id="WP_128467204.1">
    <property type="nucleotide sequence ID" value="NZ_CP035108.1"/>
</dbReference>
<feature type="transmembrane region" description="Helical" evidence="8">
    <location>
        <begin position="102"/>
        <end position="119"/>
    </location>
</feature>
<dbReference type="AlphaFoldDB" id="A0A3R5Z0C1"/>